<sequence>MTNIPFLALGIMGLVKIHKHKLQGMLPDLYKAYIAFFTGLILIGLGSGYYHLDPSNSTLVWDRMAITVSFMSFFVLVVGESISTKTAAKLLKPLLFLGLASVIYWHLSENLGVGDLRFYGLVQFLPMLLIPLMLFFYGSHLSGTSWIFAILVVYAGAKFAELYDNEIFEWIGFSGHSFKHLIAAFGAYLFSKGLEVRKPIN</sequence>
<feature type="transmembrane region" description="Helical" evidence="1">
    <location>
        <begin position="58"/>
        <end position="78"/>
    </location>
</feature>
<keyword evidence="1" id="KW-0472">Membrane</keyword>
<feature type="transmembrane region" description="Helical" evidence="1">
    <location>
        <begin position="29"/>
        <end position="52"/>
    </location>
</feature>
<gene>
    <name evidence="4" type="ORF">DSY94_03345</name>
    <name evidence="2" type="ORF">DSY97_01610</name>
    <name evidence="3" type="ORF">DSY98_00135</name>
</gene>
<comment type="caution">
    <text evidence="4">The sequence shown here is derived from an EMBL/GenBank/DDBJ whole genome shotgun (WGS) entry which is preliminary data.</text>
</comment>
<keyword evidence="1" id="KW-0812">Transmembrane</keyword>
<dbReference type="Proteomes" id="UP000287176">
    <property type="component" value="Unassembled WGS sequence"/>
</dbReference>
<proteinExistence type="predicted"/>
<protein>
    <recommendedName>
        <fullName evidence="8">Alkaline phytoceramidase</fullName>
    </recommendedName>
</protein>
<evidence type="ECO:0000313" key="7">
    <source>
        <dbReference type="Proteomes" id="UP000287176"/>
    </source>
</evidence>
<evidence type="ECO:0000256" key="1">
    <source>
        <dbReference type="SAM" id="Phobius"/>
    </source>
</evidence>
<dbReference type="EMBL" id="QNZI01000087">
    <property type="protein sequence ID" value="RTZ85677.1"/>
    <property type="molecule type" value="Genomic_DNA"/>
</dbReference>
<organism evidence="4 7">
    <name type="scientific">SAR324 cluster bacterium</name>
    <dbReference type="NCBI Taxonomy" id="2024889"/>
    <lineage>
        <taxon>Bacteria</taxon>
        <taxon>Deltaproteobacteria</taxon>
        <taxon>SAR324 cluster</taxon>
    </lineage>
</organism>
<evidence type="ECO:0000313" key="6">
    <source>
        <dbReference type="Proteomes" id="UP000286801"/>
    </source>
</evidence>
<dbReference type="Proteomes" id="UP000286732">
    <property type="component" value="Unassembled WGS sequence"/>
</dbReference>
<name>A0A432GQ86_9DELT</name>
<evidence type="ECO:0000313" key="5">
    <source>
        <dbReference type="Proteomes" id="UP000286732"/>
    </source>
</evidence>
<dbReference type="EMBL" id="QNZL01000045">
    <property type="protein sequence ID" value="RTZ81177.1"/>
    <property type="molecule type" value="Genomic_DNA"/>
</dbReference>
<reference evidence="5 6" key="1">
    <citation type="submission" date="2018-06" db="EMBL/GenBank/DDBJ databases">
        <title>Combined omics and stable isotope probing to characterize newly discovered Mariana Back-Arc vent microbial communities.</title>
        <authorList>
            <person name="Trembath-Reichert E."/>
            <person name="Huber J.A."/>
        </authorList>
    </citation>
    <scope>NUCLEOTIDE SEQUENCE [LARGE SCALE GENOMIC DNA]</scope>
    <source>
        <strain evidence="4">MAG 24</strain>
        <strain evidence="2">MAG 63_1</strain>
        <strain evidence="3">MAG 63_2</strain>
    </source>
</reference>
<evidence type="ECO:0008006" key="8">
    <source>
        <dbReference type="Google" id="ProtNLM"/>
    </source>
</evidence>
<dbReference type="PANTHER" id="PTHR34368">
    <property type="entry name" value="OS01G0962200 PROTEIN"/>
    <property type="match status" value="1"/>
</dbReference>
<accession>A0A432GQ86</accession>
<dbReference type="AlphaFoldDB" id="A0A432GQ86"/>
<evidence type="ECO:0000313" key="2">
    <source>
        <dbReference type="EMBL" id="RTZ81177.1"/>
    </source>
</evidence>
<dbReference type="PANTHER" id="PTHR34368:SF1">
    <property type="entry name" value="OS01G0962200 PROTEIN"/>
    <property type="match status" value="1"/>
</dbReference>
<keyword evidence="1" id="KW-1133">Transmembrane helix</keyword>
<feature type="transmembrane region" description="Helical" evidence="1">
    <location>
        <begin position="90"/>
        <end position="107"/>
    </location>
</feature>
<evidence type="ECO:0000313" key="4">
    <source>
        <dbReference type="EMBL" id="RTZ85677.1"/>
    </source>
</evidence>
<dbReference type="Proteomes" id="UP000286801">
    <property type="component" value="Unassembled WGS sequence"/>
</dbReference>
<evidence type="ECO:0000313" key="3">
    <source>
        <dbReference type="EMBL" id="RTZ83020.1"/>
    </source>
</evidence>
<dbReference type="EMBL" id="QNZM01000005">
    <property type="protein sequence ID" value="RTZ83020.1"/>
    <property type="molecule type" value="Genomic_DNA"/>
</dbReference>